<dbReference type="InterPro" id="IPR011701">
    <property type="entry name" value="MFS"/>
</dbReference>
<evidence type="ECO:0000256" key="5">
    <source>
        <dbReference type="SAM" id="Phobius"/>
    </source>
</evidence>
<feature type="transmembrane region" description="Helical" evidence="5">
    <location>
        <begin position="354"/>
        <end position="372"/>
    </location>
</feature>
<dbReference type="PANTHER" id="PTHR23528">
    <property type="match status" value="1"/>
</dbReference>
<feature type="transmembrane region" description="Helical" evidence="5">
    <location>
        <begin position="61"/>
        <end position="81"/>
    </location>
</feature>
<dbReference type="PROSITE" id="PS50850">
    <property type="entry name" value="MFS"/>
    <property type="match status" value="1"/>
</dbReference>
<evidence type="ECO:0000259" key="6">
    <source>
        <dbReference type="PROSITE" id="PS50850"/>
    </source>
</evidence>
<sequence>MDHWQSDASLPEREHVKHVEHTPVPLEAAALTPVAAAAAATELATTATSADMTEQLRPERWQYLGLSLAFLAVSAVWGAGLQVLLPQQVAALVGNAQKVTVLGLVTGMSAIVAMAWAPIAGLLSDRTRSCLGRRNIWVLFGAIATALLLLLLGQAATIPLVIALWCAVQITTNSISSPLSAVIPERFPISRRGTISALTGIGALLGTFLGVAIGGLTRSLTAGWLTVGGVALVLGVLYALTAREPIQVQEARARASASRARARRAGASSKLDLPRNADYWWAFAGRFGIILGGQSASAYQFYILSDYLHLGQTNPTLPVTTAVVILSGLFTLFLLPSMAVAGWLSDKVGRIKPFVFLTSLGFVVPTALLLFIPSWPTMIVAQVISGIVFGMYLSVDQALMSRVLPNVENAAWDLGILNIANSGPQALAPSSPVSSLPSWVAITRCSSLASWSPSSALSPCARSVP</sequence>
<evidence type="ECO:0000313" key="8">
    <source>
        <dbReference type="Proteomes" id="UP000004508"/>
    </source>
</evidence>
<evidence type="ECO:0000256" key="4">
    <source>
        <dbReference type="ARBA" id="ARBA00023136"/>
    </source>
</evidence>
<evidence type="ECO:0000256" key="3">
    <source>
        <dbReference type="ARBA" id="ARBA00022989"/>
    </source>
</evidence>
<name>D6TK56_KTERA</name>
<evidence type="ECO:0000256" key="2">
    <source>
        <dbReference type="ARBA" id="ARBA00022692"/>
    </source>
</evidence>
<comment type="caution">
    <text evidence="7">The sequence shown here is derived from an EMBL/GenBank/DDBJ whole genome shotgun (WGS) entry which is preliminary data.</text>
</comment>
<evidence type="ECO:0000256" key="1">
    <source>
        <dbReference type="ARBA" id="ARBA00004651"/>
    </source>
</evidence>
<dbReference type="STRING" id="485913.Krac_7439"/>
<feature type="transmembrane region" description="Helical" evidence="5">
    <location>
        <begin position="136"/>
        <end position="156"/>
    </location>
</feature>
<gene>
    <name evidence="7" type="ORF">Krac_7439</name>
</gene>
<keyword evidence="8" id="KW-1185">Reference proteome</keyword>
<feature type="domain" description="Major facilitator superfamily (MFS) profile" evidence="6">
    <location>
        <begin position="58"/>
        <end position="465"/>
    </location>
</feature>
<dbReference type="SUPFAM" id="SSF103473">
    <property type="entry name" value="MFS general substrate transporter"/>
    <property type="match status" value="1"/>
</dbReference>
<dbReference type="GO" id="GO:0005886">
    <property type="term" value="C:plasma membrane"/>
    <property type="evidence" value="ECO:0007669"/>
    <property type="project" value="UniProtKB-SubCell"/>
</dbReference>
<dbReference type="Gene3D" id="1.20.1250.20">
    <property type="entry name" value="MFS general substrate transporter like domains"/>
    <property type="match status" value="2"/>
</dbReference>
<keyword evidence="2 5" id="KW-0812">Transmembrane</keyword>
<dbReference type="PANTHER" id="PTHR23528:SF1">
    <property type="entry name" value="MAJOR FACILITATOR SUPERFAMILY (MFS) PROFILE DOMAIN-CONTAINING PROTEIN"/>
    <property type="match status" value="1"/>
</dbReference>
<dbReference type="EMBL" id="ADVG01000002">
    <property type="protein sequence ID" value="EFH86156.1"/>
    <property type="molecule type" value="Genomic_DNA"/>
</dbReference>
<feature type="transmembrane region" description="Helical" evidence="5">
    <location>
        <begin position="101"/>
        <end position="124"/>
    </location>
</feature>
<evidence type="ECO:0000313" key="7">
    <source>
        <dbReference type="EMBL" id="EFH86156.1"/>
    </source>
</evidence>
<dbReference type="Pfam" id="PF07690">
    <property type="entry name" value="MFS_1"/>
    <property type="match status" value="1"/>
</dbReference>
<dbReference type="RefSeq" id="WP_007910216.1">
    <property type="nucleotide sequence ID" value="NZ_ADVG01000002.1"/>
</dbReference>
<dbReference type="Proteomes" id="UP000004508">
    <property type="component" value="Unassembled WGS sequence"/>
</dbReference>
<keyword evidence="3 5" id="KW-1133">Transmembrane helix</keyword>
<dbReference type="InterPro" id="IPR036259">
    <property type="entry name" value="MFS_trans_sf"/>
</dbReference>
<feature type="transmembrane region" description="Helical" evidence="5">
    <location>
        <begin position="322"/>
        <end position="342"/>
    </location>
</feature>
<feature type="transmembrane region" description="Helical" evidence="5">
    <location>
        <begin position="378"/>
        <end position="395"/>
    </location>
</feature>
<feature type="transmembrane region" description="Helical" evidence="5">
    <location>
        <begin position="222"/>
        <end position="240"/>
    </location>
</feature>
<dbReference type="GO" id="GO:0022857">
    <property type="term" value="F:transmembrane transporter activity"/>
    <property type="evidence" value="ECO:0007669"/>
    <property type="project" value="InterPro"/>
</dbReference>
<feature type="transmembrane region" description="Helical" evidence="5">
    <location>
        <begin position="279"/>
        <end position="302"/>
    </location>
</feature>
<reference evidence="7 8" key="1">
    <citation type="journal article" date="2011" name="Stand. Genomic Sci.">
        <title>Non-contiguous finished genome sequence and contextual data of the filamentous soil bacterium Ktedonobacter racemifer type strain (SOSP1-21).</title>
        <authorList>
            <person name="Chang Y.J."/>
            <person name="Land M."/>
            <person name="Hauser L."/>
            <person name="Chertkov O."/>
            <person name="Del Rio T.G."/>
            <person name="Nolan M."/>
            <person name="Copeland A."/>
            <person name="Tice H."/>
            <person name="Cheng J.F."/>
            <person name="Lucas S."/>
            <person name="Han C."/>
            <person name="Goodwin L."/>
            <person name="Pitluck S."/>
            <person name="Ivanova N."/>
            <person name="Ovchinikova G."/>
            <person name="Pati A."/>
            <person name="Chen A."/>
            <person name="Palaniappan K."/>
            <person name="Mavromatis K."/>
            <person name="Liolios K."/>
            <person name="Brettin T."/>
            <person name="Fiebig A."/>
            <person name="Rohde M."/>
            <person name="Abt B."/>
            <person name="Goker M."/>
            <person name="Detter J.C."/>
            <person name="Woyke T."/>
            <person name="Bristow J."/>
            <person name="Eisen J.A."/>
            <person name="Markowitz V."/>
            <person name="Hugenholtz P."/>
            <person name="Kyrpides N.C."/>
            <person name="Klenk H.P."/>
            <person name="Lapidus A."/>
        </authorList>
    </citation>
    <scope>NUCLEOTIDE SEQUENCE [LARGE SCALE GENOMIC DNA]</scope>
    <source>
        <strain evidence="8">DSM 44963</strain>
    </source>
</reference>
<dbReference type="OrthoDB" id="7584869at2"/>
<keyword evidence="4 5" id="KW-0472">Membrane</keyword>
<protein>
    <submittedName>
        <fullName evidence="7">Major facilitator superfamily MFS_1</fullName>
    </submittedName>
</protein>
<dbReference type="CDD" id="cd06174">
    <property type="entry name" value="MFS"/>
    <property type="match status" value="1"/>
</dbReference>
<feature type="transmembrane region" description="Helical" evidence="5">
    <location>
        <begin position="162"/>
        <end position="183"/>
    </location>
</feature>
<organism evidence="7 8">
    <name type="scientific">Ktedonobacter racemifer DSM 44963</name>
    <dbReference type="NCBI Taxonomy" id="485913"/>
    <lineage>
        <taxon>Bacteria</taxon>
        <taxon>Bacillati</taxon>
        <taxon>Chloroflexota</taxon>
        <taxon>Ktedonobacteria</taxon>
        <taxon>Ktedonobacterales</taxon>
        <taxon>Ktedonobacteraceae</taxon>
        <taxon>Ktedonobacter</taxon>
    </lineage>
</organism>
<dbReference type="InterPro" id="IPR020846">
    <property type="entry name" value="MFS_dom"/>
</dbReference>
<dbReference type="eggNOG" id="COG2814">
    <property type="taxonomic scope" value="Bacteria"/>
</dbReference>
<dbReference type="InParanoid" id="D6TK56"/>
<proteinExistence type="predicted"/>
<dbReference type="FunCoup" id="D6TK56">
    <property type="interactions" value="76"/>
</dbReference>
<feature type="transmembrane region" description="Helical" evidence="5">
    <location>
        <begin position="195"/>
        <end position="216"/>
    </location>
</feature>
<dbReference type="AlphaFoldDB" id="D6TK56"/>
<accession>D6TK56</accession>
<comment type="subcellular location">
    <subcellularLocation>
        <location evidence="1">Cell membrane</location>
        <topology evidence="1">Multi-pass membrane protein</topology>
    </subcellularLocation>
</comment>